<dbReference type="GO" id="GO:0046677">
    <property type="term" value="P:response to antibiotic"/>
    <property type="evidence" value="ECO:0007669"/>
    <property type="project" value="TreeGrafter"/>
</dbReference>
<dbReference type="GO" id="GO:0022857">
    <property type="term" value="F:transmembrane transporter activity"/>
    <property type="evidence" value="ECO:0007669"/>
    <property type="project" value="InterPro"/>
</dbReference>
<evidence type="ECO:0000256" key="4">
    <source>
        <dbReference type="SAM" id="SignalP"/>
    </source>
</evidence>
<dbReference type="Pfam" id="PF25876">
    <property type="entry name" value="HH_MFP_RND"/>
    <property type="match status" value="1"/>
</dbReference>
<proteinExistence type="inferred from homology"/>
<dbReference type="Gene3D" id="2.40.420.20">
    <property type="match status" value="1"/>
</dbReference>
<dbReference type="GO" id="GO:0005886">
    <property type="term" value="C:plasma membrane"/>
    <property type="evidence" value="ECO:0007669"/>
    <property type="project" value="TreeGrafter"/>
</dbReference>
<evidence type="ECO:0000259" key="7">
    <source>
        <dbReference type="Pfam" id="PF25944"/>
    </source>
</evidence>
<keyword evidence="3" id="KW-0175">Coiled coil</keyword>
<feature type="domain" description="Multidrug resistance protein MdtA-like alpha-helical hairpin" evidence="5">
    <location>
        <begin position="101"/>
        <end position="169"/>
    </location>
</feature>
<dbReference type="PANTHER" id="PTHR30158">
    <property type="entry name" value="ACRA/E-RELATED COMPONENT OF DRUG EFFLUX TRANSPORTER"/>
    <property type="match status" value="1"/>
</dbReference>
<dbReference type="Proteomes" id="UP000549882">
    <property type="component" value="Unassembled WGS sequence"/>
</dbReference>
<dbReference type="EMBL" id="JACHBI010000009">
    <property type="protein sequence ID" value="MBB5575798.1"/>
    <property type="molecule type" value="Genomic_DNA"/>
</dbReference>
<keyword evidence="10" id="KW-1185">Reference proteome</keyword>
<feature type="domain" description="Multidrug resistance protein MdtA-like C-terminal permuted SH3" evidence="8">
    <location>
        <begin position="301"/>
        <end position="358"/>
    </location>
</feature>
<comment type="caution">
    <text evidence="9">The sequence shown here is derived from an EMBL/GenBank/DDBJ whole genome shotgun (WGS) entry which is preliminary data.</text>
</comment>
<dbReference type="InterPro" id="IPR058625">
    <property type="entry name" value="MdtA-like_BSH"/>
</dbReference>
<dbReference type="PANTHER" id="PTHR30158:SF3">
    <property type="entry name" value="MULTIDRUG EFFLUX PUMP SUBUNIT ACRA-RELATED"/>
    <property type="match status" value="1"/>
</dbReference>
<dbReference type="Gene3D" id="2.40.30.170">
    <property type="match status" value="1"/>
</dbReference>
<name>A0A7W8XUE8_9HYPH</name>
<feature type="signal peptide" evidence="4">
    <location>
        <begin position="1"/>
        <end position="24"/>
    </location>
</feature>
<evidence type="ECO:0000313" key="9">
    <source>
        <dbReference type="EMBL" id="MBB5575798.1"/>
    </source>
</evidence>
<evidence type="ECO:0000259" key="5">
    <source>
        <dbReference type="Pfam" id="PF25876"/>
    </source>
</evidence>
<dbReference type="GO" id="GO:0030313">
    <property type="term" value="C:cell envelope"/>
    <property type="evidence" value="ECO:0007669"/>
    <property type="project" value="UniProtKB-SubCell"/>
</dbReference>
<reference evidence="9 10" key="1">
    <citation type="submission" date="2020-08" db="EMBL/GenBank/DDBJ databases">
        <title>Genomic Encyclopedia of Type Strains, Phase IV (KMG-V): Genome sequencing to study the core and pangenomes of soil and plant-associated prokaryotes.</title>
        <authorList>
            <person name="Whitman W."/>
        </authorList>
    </citation>
    <scope>NUCLEOTIDE SEQUENCE [LARGE SCALE GENOMIC DNA]</scope>
    <source>
        <strain evidence="9 10">SEMIA 4064</strain>
    </source>
</reference>
<dbReference type="Pfam" id="PF25917">
    <property type="entry name" value="BSH_RND"/>
    <property type="match status" value="1"/>
</dbReference>
<comment type="similarity">
    <text evidence="2">Belongs to the membrane fusion protein (MFP) (TC 8.A.1) family.</text>
</comment>
<dbReference type="AlphaFoldDB" id="A0A7W8XUE8"/>
<evidence type="ECO:0000256" key="2">
    <source>
        <dbReference type="ARBA" id="ARBA00009477"/>
    </source>
</evidence>
<gene>
    <name evidence="9" type="ORF">GGD50_004433</name>
</gene>
<dbReference type="Gene3D" id="2.40.50.100">
    <property type="match status" value="1"/>
</dbReference>
<dbReference type="SUPFAM" id="SSF111369">
    <property type="entry name" value="HlyD-like secretion proteins"/>
    <property type="match status" value="1"/>
</dbReference>
<dbReference type="InterPro" id="IPR058627">
    <property type="entry name" value="MdtA-like_C"/>
</dbReference>
<evidence type="ECO:0000256" key="3">
    <source>
        <dbReference type="SAM" id="Coils"/>
    </source>
</evidence>
<protein>
    <submittedName>
        <fullName evidence="9">Membrane fusion protein (Multidrug efflux system)</fullName>
    </submittedName>
</protein>
<dbReference type="Pfam" id="PF25967">
    <property type="entry name" value="RND-MFP_C"/>
    <property type="match status" value="1"/>
</dbReference>
<dbReference type="RefSeq" id="WP_183939166.1">
    <property type="nucleotide sequence ID" value="NZ_JACHBI010000009.1"/>
</dbReference>
<dbReference type="Pfam" id="PF25944">
    <property type="entry name" value="Beta-barrel_RND"/>
    <property type="match status" value="1"/>
</dbReference>
<evidence type="ECO:0000259" key="8">
    <source>
        <dbReference type="Pfam" id="PF25967"/>
    </source>
</evidence>
<feature type="coiled-coil region" evidence="3">
    <location>
        <begin position="101"/>
        <end position="165"/>
    </location>
</feature>
<evidence type="ECO:0000259" key="6">
    <source>
        <dbReference type="Pfam" id="PF25917"/>
    </source>
</evidence>
<sequence length="396" mass="42490">MSKFIFWHCSQVLTLALVSVGLFAVDWAASEDLPAVGTMRVEVSDVSPRHEFVGRVEAVNAVDIRSRIDGFLESRLFDEGAIVGKDQDLFVIERSSYEIALKDAQAALLSAQASLLDAERRLQRNQSLSRQTVPQATLEESQTTRDTARANVMSAEAKVSQAELNLSYTRVKSPIEGRIGQAAFSVGSLVGPSSGTLARVVQMDPIRVVFSLSDRSILDLRAAAGGASKDELVKRFVPRLRLSNNQSYEQAGKVEFFGNEIDPQTGTLPIRTLFGNPQSMLVPGQFVTVIVGDAQPRLRPVVPSGAIQQDREGRFVLLLNGQNRLDIRRIKVSDQIGSGWVIEEGLEGGETIVVEGLQHASPGALVKATDVSASVAAAQAAVPASASTSPSGTAKP</sequence>
<dbReference type="InterPro" id="IPR058624">
    <property type="entry name" value="MdtA-like_HH"/>
</dbReference>
<feature type="domain" description="Multidrug resistance protein MdtA-like barrel-sandwich hybrid" evidence="6">
    <location>
        <begin position="60"/>
        <end position="192"/>
    </location>
</feature>
<dbReference type="InterPro" id="IPR006143">
    <property type="entry name" value="RND_pump_MFP"/>
</dbReference>
<dbReference type="InterPro" id="IPR058626">
    <property type="entry name" value="MdtA-like_b-barrel"/>
</dbReference>
<feature type="domain" description="Multidrug resistance protein MdtA-like beta-barrel" evidence="7">
    <location>
        <begin position="205"/>
        <end position="290"/>
    </location>
</feature>
<dbReference type="NCBIfam" id="TIGR01730">
    <property type="entry name" value="RND_mfp"/>
    <property type="match status" value="1"/>
</dbReference>
<feature type="chain" id="PRO_5031010136" evidence="4">
    <location>
        <begin position="25"/>
        <end position="396"/>
    </location>
</feature>
<comment type="subcellular location">
    <subcellularLocation>
        <location evidence="1">Cell envelope</location>
    </subcellularLocation>
</comment>
<evidence type="ECO:0000313" key="10">
    <source>
        <dbReference type="Proteomes" id="UP000549882"/>
    </source>
</evidence>
<organism evidence="9 10">
    <name type="scientific">Rhizobium paranaense</name>
    <dbReference type="NCBI Taxonomy" id="1650438"/>
    <lineage>
        <taxon>Bacteria</taxon>
        <taxon>Pseudomonadati</taxon>
        <taxon>Pseudomonadota</taxon>
        <taxon>Alphaproteobacteria</taxon>
        <taxon>Hyphomicrobiales</taxon>
        <taxon>Rhizobiaceae</taxon>
        <taxon>Rhizobium/Agrobacterium group</taxon>
        <taxon>Rhizobium</taxon>
    </lineage>
</organism>
<keyword evidence="4" id="KW-0732">Signal</keyword>
<accession>A0A7W8XUE8</accession>
<evidence type="ECO:0000256" key="1">
    <source>
        <dbReference type="ARBA" id="ARBA00004196"/>
    </source>
</evidence>
<dbReference type="GO" id="GO:0015721">
    <property type="term" value="P:bile acid and bile salt transport"/>
    <property type="evidence" value="ECO:0007669"/>
    <property type="project" value="TreeGrafter"/>
</dbReference>
<dbReference type="Gene3D" id="1.10.287.470">
    <property type="entry name" value="Helix hairpin bin"/>
    <property type="match status" value="1"/>
</dbReference>